<dbReference type="RefSeq" id="WP_147798248.1">
    <property type="nucleotide sequence ID" value="NZ_VPFL01000001.1"/>
</dbReference>
<evidence type="ECO:0000256" key="2">
    <source>
        <dbReference type="ARBA" id="ARBA00022556"/>
    </source>
</evidence>
<dbReference type="InterPro" id="IPR010137">
    <property type="entry name" value="Lipid_A_LpxA"/>
</dbReference>
<dbReference type="GO" id="GO:0016020">
    <property type="term" value="C:membrane"/>
    <property type="evidence" value="ECO:0007669"/>
    <property type="project" value="GOC"/>
</dbReference>
<evidence type="ECO:0000259" key="8">
    <source>
        <dbReference type="Pfam" id="PF13720"/>
    </source>
</evidence>
<keyword evidence="5 6" id="KW-0012">Acyltransferase</keyword>
<evidence type="ECO:0000256" key="7">
    <source>
        <dbReference type="SAM" id="MobiDB-lite"/>
    </source>
</evidence>
<dbReference type="InterPro" id="IPR001451">
    <property type="entry name" value="Hexapep"/>
</dbReference>
<feature type="domain" description="UDP N-acetylglucosamine O-acyltransferase C-terminal" evidence="8">
    <location>
        <begin position="195"/>
        <end position="276"/>
    </location>
</feature>
<sequence>MGSAEERDRGKTVKQTAASGPRIHPTALVDPSARLGPEVTVGAYTVIGPKVEVGAGTWIGHHVVIAGNTRIGARNRIFHFCSLGEIPQDKKYGGEETRLEIGNDNTIREFCTFNIGTAQDAGVTRLGDNNWIMAYVHLAHDCQVGNHTVFANNAQLAGHVRVGDYAILGGFTVVHQFVHIGAHALTGMGTVLLQDVPPYVTASGNPARPYGINSEGLRRRGFSSESIMVIKRAYRTLYKAGQTLEQARAELAQKAATHPELQVLVDFLSQASRGIVR</sequence>
<comment type="pathway">
    <text evidence="6">Glycolipid biosynthesis; lipid IV(A) biosynthesis; lipid IV(A) from (3R)-3-hydroxytetradecanoyl-[acyl-carrier-protein] and UDP-N-acetyl-alpha-D-glucosamine: step 1/6.</text>
</comment>
<protein>
    <recommendedName>
        <fullName evidence="6">Acyl-[acyl-carrier-protein]--UDP-N-acetylglucosamine O-acyltransferase</fullName>
        <shortName evidence="6">UDP-N-acetylglucosamine acyltransferase</shortName>
        <ecNumber evidence="6">2.3.1.129</ecNumber>
    </recommendedName>
</protein>
<evidence type="ECO:0000256" key="1">
    <source>
        <dbReference type="ARBA" id="ARBA00022516"/>
    </source>
</evidence>
<evidence type="ECO:0000313" key="10">
    <source>
        <dbReference type="Proteomes" id="UP000321201"/>
    </source>
</evidence>
<dbReference type="UniPathway" id="UPA00359">
    <property type="reaction ID" value="UER00477"/>
</dbReference>
<dbReference type="FunCoup" id="A0A5C7EQ04">
    <property type="interactions" value="460"/>
</dbReference>
<comment type="function">
    <text evidence="6">Involved in the biosynthesis of lipid A, a phosphorylated glycolipid that anchors the lipopolysaccharide to the outer membrane of the cell.</text>
</comment>
<accession>A0A5C7EQ04</accession>
<dbReference type="Gene3D" id="2.160.10.10">
    <property type="entry name" value="Hexapeptide repeat proteins"/>
    <property type="match status" value="1"/>
</dbReference>
<keyword evidence="6" id="KW-0677">Repeat</keyword>
<keyword evidence="1 6" id="KW-0444">Lipid biosynthesis</keyword>
<dbReference type="NCBIfam" id="NF003657">
    <property type="entry name" value="PRK05289.1"/>
    <property type="match status" value="1"/>
</dbReference>
<feature type="region of interest" description="Disordered" evidence="7">
    <location>
        <begin position="1"/>
        <end position="29"/>
    </location>
</feature>
<keyword evidence="2 6" id="KW-0441">Lipid A biosynthesis</keyword>
<dbReference type="Pfam" id="PF13720">
    <property type="entry name" value="Acetyltransf_11"/>
    <property type="match status" value="1"/>
</dbReference>
<evidence type="ECO:0000256" key="5">
    <source>
        <dbReference type="ARBA" id="ARBA00023315"/>
    </source>
</evidence>
<keyword evidence="10" id="KW-1185">Reference proteome</keyword>
<keyword evidence="3 6" id="KW-0808">Transferase</keyword>
<keyword evidence="4 6" id="KW-0443">Lipid metabolism</keyword>
<dbReference type="GO" id="GO:0009245">
    <property type="term" value="P:lipid A biosynthetic process"/>
    <property type="evidence" value="ECO:0007669"/>
    <property type="project" value="UniProtKB-UniRule"/>
</dbReference>
<dbReference type="PIRSF" id="PIRSF000456">
    <property type="entry name" value="UDP-GlcNAc_acltr"/>
    <property type="match status" value="1"/>
</dbReference>
<evidence type="ECO:0000256" key="4">
    <source>
        <dbReference type="ARBA" id="ARBA00023098"/>
    </source>
</evidence>
<feature type="compositionally biased region" description="Basic and acidic residues" evidence="7">
    <location>
        <begin position="1"/>
        <end position="11"/>
    </location>
</feature>
<evidence type="ECO:0000256" key="3">
    <source>
        <dbReference type="ARBA" id="ARBA00022679"/>
    </source>
</evidence>
<dbReference type="NCBIfam" id="TIGR01852">
    <property type="entry name" value="lipid_A_lpxA"/>
    <property type="match status" value="1"/>
</dbReference>
<comment type="similarity">
    <text evidence="6">Belongs to the transferase hexapeptide repeat family. LpxA subfamily.</text>
</comment>
<dbReference type="InterPro" id="IPR037157">
    <property type="entry name" value="Acetyltransf_C_sf"/>
</dbReference>
<dbReference type="OrthoDB" id="5289768at2"/>
<dbReference type="AlphaFoldDB" id="A0A5C7EQ04"/>
<comment type="catalytic activity">
    <reaction evidence="6">
        <text>a (3R)-hydroxyacyl-[ACP] + UDP-N-acetyl-alpha-D-glucosamine = a UDP-3-O-[(3R)-3-hydroxyacyl]-N-acetyl-alpha-D-glucosamine + holo-[ACP]</text>
        <dbReference type="Rhea" id="RHEA:67812"/>
        <dbReference type="Rhea" id="RHEA-COMP:9685"/>
        <dbReference type="Rhea" id="RHEA-COMP:9945"/>
        <dbReference type="ChEBI" id="CHEBI:57705"/>
        <dbReference type="ChEBI" id="CHEBI:64479"/>
        <dbReference type="ChEBI" id="CHEBI:78827"/>
        <dbReference type="ChEBI" id="CHEBI:173225"/>
        <dbReference type="EC" id="2.3.1.129"/>
    </reaction>
</comment>
<gene>
    <name evidence="6 9" type="primary">lpxA</name>
    <name evidence="9" type="ORF">FR698_00680</name>
</gene>
<dbReference type="InterPro" id="IPR011004">
    <property type="entry name" value="Trimer_LpxA-like_sf"/>
</dbReference>
<evidence type="ECO:0000256" key="6">
    <source>
        <dbReference type="HAMAP-Rule" id="MF_00387"/>
    </source>
</evidence>
<evidence type="ECO:0000313" key="9">
    <source>
        <dbReference type="EMBL" id="TXF13662.1"/>
    </source>
</evidence>
<dbReference type="PANTHER" id="PTHR43480:SF1">
    <property type="entry name" value="ACYL-[ACYL-CARRIER-PROTEIN]--UDP-N-ACETYLGLUCOSAMINE O-ACYLTRANSFERASE, MITOCHONDRIAL-RELATED"/>
    <property type="match status" value="1"/>
</dbReference>
<dbReference type="EMBL" id="VPFL01000001">
    <property type="protein sequence ID" value="TXF13662.1"/>
    <property type="molecule type" value="Genomic_DNA"/>
</dbReference>
<dbReference type="InParanoid" id="A0A5C7EQ04"/>
<dbReference type="Gene3D" id="1.20.1180.10">
    <property type="entry name" value="Udp N-acetylglucosamine O-acyltransferase, C-terminal domain"/>
    <property type="match status" value="1"/>
</dbReference>
<comment type="caution">
    <text evidence="9">The sequence shown here is derived from an EMBL/GenBank/DDBJ whole genome shotgun (WGS) entry which is preliminary data.</text>
</comment>
<dbReference type="SUPFAM" id="SSF51161">
    <property type="entry name" value="Trimeric LpxA-like enzymes"/>
    <property type="match status" value="1"/>
</dbReference>
<comment type="subunit">
    <text evidence="6">Homotrimer.</text>
</comment>
<dbReference type="InterPro" id="IPR029098">
    <property type="entry name" value="Acetyltransf_C"/>
</dbReference>
<reference evidence="9 10" key="1">
    <citation type="submission" date="2019-08" db="EMBL/GenBank/DDBJ databases">
        <title>Pelomicrobium methylotrophicum gen. nov., sp. nov. a moderately thermophilic, facultatively anaerobic, lithoautotrophic and methylotrophic bacterium isolated from a terrestrial mud volcano.</title>
        <authorList>
            <person name="Slobodkina G.B."/>
            <person name="Merkel A.Y."/>
            <person name="Slobodkin A.I."/>
        </authorList>
    </citation>
    <scope>NUCLEOTIDE SEQUENCE [LARGE SCALE GENOMIC DNA]</scope>
    <source>
        <strain evidence="9 10">SM250</strain>
    </source>
</reference>
<dbReference type="Proteomes" id="UP000321201">
    <property type="component" value="Unassembled WGS sequence"/>
</dbReference>
<organism evidence="9 10">
    <name type="scientific">Pelomicrobium methylotrophicum</name>
    <dbReference type="NCBI Taxonomy" id="2602750"/>
    <lineage>
        <taxon>Bacteria</taxon>
        <taxon>Pseudomonadati</taxon>
        <taxon>Pseudomonadota</taxon>
        <taxon>Hydrogenophilia</taxon>
        <taxon>Hydrogenophilia incertae sedis</taxon>
        <taxon>Pelomicrobium</taxon>
    </lineage>
</organism>
<keyword evidence="6" id="KW-0963">Cytoplasm</keyword>
<dbReference type="GO" id="GO:0005737">
    <property type="term" value="C:cytoplasm"/>
    <property type="evidence" value="ECO:0007669"/>
    <property type="project" value="UniProtKB-SubCell"/>
</dbReference>
<dbReference type="GO" id="GO:0008780">
    <property type="term" value="F:acyl-[acyl-carrier-protein]-UDP-N-acetylglucosamine O-acyltransferase activity"/>
    <property type="evidence" value="ECO:0007669"/>
    <property type="project" value="UniProtKB-UniRule"/>
</dbReference>
<dbReference type="HAMAP" id="MF_00387">
    <property type="entry name" value="LpxA"/>
    <property type="match status" value="1"/>
</dbReference>
<comment type="subcellular location">
    <subcellularLocation>
        <location evidence="6">Cytoplasm</location>
    </subcellularLocation>
</comment>
<proteinExistence type="inferred from homology"/>
<dbReference type="CDD" id="cd03351">
    <property type="entry name" value="LbH_UDP-GlcNAc_AT"/>
    <property type="match status" value="1"/>
</dbReference>
<name>A0A5C7EQ04_9PROT</name>
<dbReference type="EC" id="2.3.1.129" evidence="6"/>
<dbReference type="Pfam" id="PF00132">
    <property type="entry name" value="Hexapep"/>
    <property type="match status" value="1"/>
</dbReference>
<dbReference type="PANTHER" id="PTHR43480">
    <property type="entry name" value="ACYL-[ACYL-CARRIER-PROTEIN]--UDP-N-ACETYLGLUCOSAMINE O-ACYLTRANSFERASE"/>
    <property type="match status" value="1"/>
</dbReference>